<name>F8UKL2_9MICR</name>
<feature type="region of interest" description="Disordered" evidence="1">
    <location>
        <begin position="133"/>
        <end position="186"/>
    </location>
</feature>
<feature type="transmembrane region" description="Helical" evidence="2">
    <location>
        <begin position="6"/>
        <end position="24"/>
    </location>
</feature>
<evidence type="ECO:0000256" key="2">
    <source>
        <dbReference type="SAM" id="Phobius"/>
    </source>
</evidence>
<keyword evidence="2" id="KW-0812">Transmembrane</keyword>
<protein>
    <submittedName>
        <fullName evidence="3">Uncharacterized protein</fullName>
    </submittedName>
</protein>
<organism evidence="3">
    <name type="scientific">Encephalitozoon romaleae</name>
    <dbReference type="NCBI Taxonomy" id="571949"/>
    <lineage>
        <taxon>Eukaryota</taxon>
        <taxon>Fungi</taxon>
        <taxon>Fungi incertae sedis</taxon>
        <taxon>Microsporidia</taxon>
        <taxon>Unikaryonidae</taxon>
        <taxon>Encephalitozoon</taxon>
    </lineage>
</organism>
<keyword evidence="2" id="KW-1133">Transmembrane helix</keyword>
<dbReference type="VEuPathDB" id="MicrosporidiaDB:EROM_011090"/>
<keyword evidence="2" id="KW-0472">Membrane</keyword>
<evidence type="ECO:0000313" key="3">
    <source>
        <dbReference type="EMBL" id="AEI16587.1"/>
    </source>
</evidence>
<sequence>MVRKSLYILAVAGVGIIRAGGLYIPSNVLQDLGKSSNNGCLMIAEVGGNFSVVASGEPVYITEQAGHSEVVWQPVAGENRAVPVYAPTAEEIRESIPSAAGIAPTQYIPPQQGGFVPSSTPVFVAVEEVGPSNGTVVSSTSETCGPKTAGATTGAAAGTTGDKSKAGAAGTTGDKSKNNTSSSKKKKGAKSLMAFGAVVTTALFSIL</sequence>
<evidence type="ECO:0000256" key="1">
    <source>
        <dbReference type="SAM" id="MobiDB-lite"/>
    </source>
</evidence>
<dbReference type="AlphaFoldDB" id="F8UKL2"/>
<gene>
    <name evidence="3" type="ORF">011325900051</name>
</gene>
<proteinExistence type="predicted"/>
<feature type="compositionally biased region" description="Low complexity" evidence="1">
    <location>
        <begin position="147"/>
        <end position="182"/>
    </location>
</feature>
<accession>F8UKL2</accession>
<reference evidence="3" key="1">
    <citation type="submission" date="2011-04" db="EMBL/GenBank/DDBJ databases">
        <title>Acquisition of an animal gene by microsporidian intracellular parasites.</title>
        <authorList>
            <person name="Selman M."/>
            <person name="Pombert J.-F."/>
            <person name="Solter L."/>
            <person name="Farinelli L."/>
            <person name="Weiss L.M."/>
            <person name="Keeling P.J."/>
            <person name="Corradi N."/>
        </authorList>
    </citation>
    <scope>NUCLEOTIDE SEQUENCE</scope>
</reference>
<feature type="compositionally biased region" description="Polar residues" evidence="1">
    <location>
        <begin position="133"/>
        <end position="143"/>
    </location>
</feature>
<dbReference type="EMBL" id="JF808666">
    <property type="protein sequence ID" value="AEI16587.1"/>
    <property type="molecule type" value="Genomic_DNA"/>
</dbReference>